<dbReference type="InterPro" id="IPR027619">
    <property type="entry name" value="C-S_lyase_PatB-like"/>
</dbReference>
<dbReference type="InterPro" id="IPR004839">
    <property type="entry name" value="Aminotransferase_I/II_large"/>
</dbReference>
<dbReference type="PANTHER" id="PTHR43525:SF1">
    <property type="entry name" value="PROTEIN MALY"/>
    <property type="match status" value="1"/>
</dbReference>
<evidence type="ECO:0000259" key="6">
    <source>
        <dbReference type="Pfam" id="PF00155"/>
    </source>
</evidence>
<dbReference type="Gene3D" id="3.90.1150.10">
    <property type="entry name" value="Aspartate Aminotransferase, domain 1"/>
    <property type="match status" value="1"/>
</dbReference>
<evidence type="ECO:0000256" key="5">
    <source>
        <dbReference type="ARBA" id="ARBA00037974"/>
    </source>
</evidence>
<evidence type="ECO:0000313" key="7">
    <source>
        <dbReference type="EMBL" id="ANY67417.1"/>
    </source>
</evidence>
<dbReference type="RefSeq" id="WP_099518621.1">
    <property type="nucleotide sequence ID" value="NZ_CP016808.1"/>
</dbReference>
<dbReference type="CDD" id="cd00609">
    <property type="entry name" value="AAT_like"/>
    <property type="match status" value="1"/>
</dbReference>
<dbReference type="InterPro" id="IPR015421">
    <property type="entry name" value="PyrdxlP-dep_Trfase_major"/>
</dbReference>
<dbReference type="Pfam" id="PF00155">
    <property type="entry name" value="Aminotran_1_2"/>
    <property type="match status" value="1"/>
</dbReference>
<comment type="similarity">
    <text evidence="5">Belongs to the class-II pyridoxal-phosphate-dependent aminotransferase family. MalY/PatB cystathionine beta-lyase subfamily.</text>
</comment>
<evidence type="ECO:0000256" key="3">
    <source>
        <dbReference type="ARBA" id="ARBA00022898"/>
    </source>
</evidence>
<evidence type="ECO:0000256" key="1">
    <source>
        <dbReference type="ARBA" id="ARBA00001933"/>
    </source>
</evidence>
<keyword evidence="4" id="KW-0456">Lyase</keyword>
<dbReference type="GO" id="GO:0030170">
    <property type="term" value="F:pyridoxal phosphate binding"/>
    <property type="evidence" value="ECO:0007669"/>
    <property type="project" value="InterPro"/>
</dbReference>
<gene>
    <name evidence="7" type="ORF">BBD42_13730</name>
</gene>
<name>A0A1B2DI54_9BACL</name>
<comment type="cofactor">
    <cofactor evidence="1">
        <name>pyridoxal 5'-phosphate</name>
        <dbReference type="ChEBI" id="CHEBI:597326"/>
    </cofactor>
</comment>
<dbReference type="InterPro" id="IPR015422">
    <property type="entry name" value="PyrdxlP-dep_Trfase_small"/>
</dbReference>
<proteinExistence type="inferred from homology"/>
<sequence length="388" mass="44033">MTRTHNFSVQLDRRHTDSQMHTLFPEDVLPMHLAETDFTTAQPIIDALAARVDHGMFGYVAESEGLALAVQHWMASRFQFPIEPAWVEYSPSVGSSLVFAVQAFTQPGDRVLIQTPVYHAFHSLIDNSGRIKAENPLKLHNGRYEIDFEDLERQLSNPRTKLMLLCNPHNPVGRCWTKLELTRIAELCLRYHVFVIADEVHADLAYEAFTHIPLPSISEEIAQQCMVTVNPSKTFNLAGMRASAAIIPNERWREAFRIALINNKAIDRPVFGIVALEAAYWHGGYYVDQLVAYLEENVRFVGEYLREHIPQIKLIQPEATYLLWLDARELGLPPEQLAPYFMREAKIAFRDGSSCGNGEGFLRMSIGFPKAVLERALNQMKQAVSKLG</sequence>
<dbReference type="GO" id="GO:0047804">
    <property type="term" value="F:cysteine-S-conjugate beta-lyase activity"/>
    <property type="evidence" value="ECO:0007669"/>
    <property type="project" value="UniProtKB-EC"/>
</dbReference>
<dbReference type="Gene3D" id="3.40.640.10">
    <property type="entry name" value="Type I PLP-dependent aspartate aminotransferase-like (Major domain)"/>
    <property type="match status" value="1"/>
</dbReference>
<dbReference type="EMBL" id="CP016808">
    <property type="protein sequence ID" value="ANY67417.1"/>
    <property type="molecule type" value="Genomic_DNA"/>
</dbReference>
<dbReference type="PANTHER" id="PTHR43525">
    <property type="entry name" value="PROTEIN MALY"/>
    <property type="match status" value="1"/>
</dbReference>
<protein>
    <recommendedName>
        <fullName evidence="2">cysteine-S-conjugate beta-lyase</fullName>
        <ecNumber evidence="2">4.4.1.13</ecNumber>
    </recommendedName>
</protein>
<evidence type="ECO:0000256" key="4">
    <source>
        <dbReference type="ARBA" id="ARBA00023239"/>
    </source>
</evidence>
<evidence type="ECO:0000256" key="2">
    <source>
        <dbReference type="ARBA" id="ARBA00012224"/>
    </source>
</evidence>
<dbReference type="EC" id="4.4.1.13" evidence="2"/>
<reference evidence="7" key="1">
    <citation type="submission" date="2016-08" db="EMBL/GenBank/DDBJ databases">
        <title>Complete Genome Seqeunce of Paenibacillus sp. BIHB 4019 from tea rhizoplane.</title>
        <authorList>
            <person name="Thakur R."/>
            <person name="Swarnkar M.K."/>
            <person name="Gulati A."/>
        </authorList>
    </citation>
    <scope>NUCLEOTIDE SEQUENCE [LARGE SCALE GENOMIC DNA]</scope>
    <source>
        <strain evidence="7">BIHB4019</strain>
    </source>
</reference>
<feature type="domain" description="Aminotransferase class I/classII large" evidence="6">
    <location>
        <begin position="72"/>
        <end position="378"/>
    </location>
</feature>
<dbReference type="SUPFAM" id="SSF53383">
    <property type="entry name" value="PLP-dependent transferases"/>
    <property type="match status" value="1"/>
</dbReference>
<organism evidence="7">
    <name type="scientific">Paenibacillus sp. BIHB 4019</name>
    <dbReference type="NCBI Taxonomy" id="1870819"/>
    <lineage>
        <taxon>Bacteria</taxon>
        <taxon>Bacillati</taxon>
        <taxon>Bacillota</taxon>
        <taxon>Bacilli</taxon>
        <taxon>Bacillales</taxon>
        <taxon>Paenibacillaceae</taxon>
        <taxon>Paenibacillus</taxon>
    </lineage>
</organism>
<dbReference type="InterPro" id="IPR051798">
    <property type="entry name" value="Class-II_PLP-Dep_Aminotrans"/>
</dbReference>
<dbReference type="NCBIfam" id="TIGR04350">
    <property type="entry name" value="C_S_lyase_PatB"/>
    <property type="match status" value="1"/>
</dbReference>
<accession>A0A1B2DI54</accession>
<keyword evidence="3" id="KW-0663">Pyridoxal phosphate</keyword>
<dbReference type="AlphaFoldDB" id="A0A1B2DI54"/>
<dbReference type="InterPro" id="IPR015424">
    <property type="entry name" value="PyrdxlP-dep_Trfase"/>
</dbReference>